<dbReference type="AlphaFoldDB" id="A0A5M3MV84"/>
<dbReference type="KEGG" id="cput:CONPUDRAFT_135965"/>
<accession>A0A5M3MV84</accession>
<name>A0A5M3MV84_CONPW</name>
<dbReference type="Proteomes" id="UP000053558">
    <property type="component" value="Unassembled WGS sequence"/>
</dbReference>
<protein>
    <submittedName>
        <fullName evidence="1">Uncharacterized protein</fullName>
    </submittedName>
</protein>
<proteinExistence type="predicted"/>
<evidence type="ECO:0000313" key="1">
    <source>
        <dbReference type="EMBL" id="EIW82625.1"/>
    </source>
</evidence>
<dbReference type="RefSeq" id="XP_007766642.1">
    <property type="nucleotide sequence ID" value="XM_007768452.1"/>
</dbReference>
<keyword evidence="2" id="KW-1185">Reference proteome</keyword>
<evidence type="ECO:0000313" key="2">
    <source>
        <dbReference type="Proteomes" id="UP000053558"/>
    </source>
</evidence>
<reference evidence="2" key="1">
    <citation type="journal article" date="2012" name="Science">
        <title>The Paleozoic origin of enzymatic lignin decomposition reconstructed from 31 fungal genomes.</title>
        <authorList>
            <person name="Floudas D."/>
            <person name="Binder M."/>
            <person name="Riley R."/>
            <person name="Barry K."/>
            <person name="Blanchette R.A."/>
            <person name="Henrissat B."/>
            <person name="Martinez A.T."/>
            <person name="Otillar R."/>
            <person name="Spatafora J.W."/>
            <person name="Yadav J.S."/>
            <person name="Aerts A."/>
            <person name="Benoit I."/>
            <person name="Boyd A."/>
            <person name="Carlson A."/>
            <person name="Copeland A."/>
            <person name="Coutinho P.M."/>
            <person name="de Vries R.P."/>
            <person name="Ferreira P."/>
            <person name="Findley K."/>
            <person name="Foster B."/>
            <person name="Gaskell J."/>
            <person name="Glotzer D."/>
            <person name="Gorecki P."/>
            <person name="Heitman J."/>
            <person name="Hesse C."/>
            <person name="Hori C."/>
            <person name="Igarashi K."/>
            <person name="Jurgens J.A."/>
            <person name="Kallen N."/>
            <person name="Kersten P."/>
            <person name="Kohler A."/>
            <person name="Kuees U."/>
            <person name="Kumar T.K.A."/>
            <person name="Kuo A."/>
            <person name="LaButti K."/>
            <person name="Larrondo L.F."/>
            <person name="Lindquist E."/>
            <person name="Ling A."/>
            <person name="Lombard V."/>
            <person name="Lucas S."/>
            <person name="Lundell T."/>
            <person name="Martin R."/>
            <person name="McLaughlin D.J."/>
            <person name="Morgenstern I."/>
            <person name="Morin E."/>
            <person name="Murat C."/>
            <person name="Nagy L.G."/>
            <person name="Nolan M."/>
            <person name="Ohm R.A."/>
            <person name="Patyshakuliyeva A."/>
            <person name="Rokas A."/>
            <person name="Ruiz-Duenas F.J."/>
            <person name="Sabat G."/>
            <person name="Salamov A."/>
            <person name="Samejima M."/>
            <person name="Schmutz J."/>
            <person name="Slot J.C."/>
            <person name="St John F."/>
            <person name="Stenlid J."/>
            <person name="Sun H."/>
            <person name="Sun S."/>
            <person name="Syed K."/>
            <person name="Tsang A."/>
            <person name="Wiebenga A."/>
            <person name="Young D."/>
            <person name="Pisabarro A."/>
            <person name="Eastwood D.C."/>
            <person name="Martin F."/>
            <person name="Cullen D."/>
            <person name="Grigoriev I.V."/>
            <person name="Hibbett D.S."/>
        </authorList>
    </citation>
    <scope>NUCLEOTIDE SEQUENCE [LARGE SCALE GENOMIC DNA]</scope>
    <source>
        <strain evidence="2">RWD-64-598 SS2</strain>
    </source>
</reference>
<dbReference type="EMBL" id="JH711576">
    <property type="protein sequence ID" value="EIW82625.1"/>
    <property type="molecule type" value="Genomic_DNA"/>
</dbReference>
<dbReference type="GeneID" id="19200835"/>
<comment type="caution">
    <text evidence="1">The sequence shown here is derived from an EMBL/GenBank/DDBJ whole genome shotgun (WGS) entry which is preliminary data.</text>
</comment>
<gene>
    <name evidence="1" type="ORF">CONPUDRAFT_135965</name>
</gene>
<sequence>MCVNISVLRGPQRRELRVFQQQIALVIRVIFETVRFLNNVGTMYHQGHHFLCTRNSLPQDSGTTATVPDVVLFP</sequence>
<organism evidence="1 2">
    <name type="scientific">Coniophora puteana (strain RWD-64-598)</name>
    <name type="common">Brown rot fungus</name>
    <dbReference type="NCBI Taxonomy" id="741705"/>
    <lineage>
        <taxon>Eukaryota</taxon>
        <taxon>Fungi</taxon>
        <taxon>Dikarya</taxon>
        <taxon>Basidiomycota</taxon>
        <taxon>Agaricomycotina</taxon>
        <taxon>Agaricomycetes</taxon>
        <taxon>Agaricomycetidae</taxon>
        <taxon>Boletales</taxon>
        <taxon>Coniophorineae</taxon>
        <taxon>Coniophoraceae</taxon>
        <taxon>Coniophora</taxon>
    </lineage>
</organism>